<reference evidence="1 2" key="1">
    <citation type="submission" date="2018-10" db="EMBL/GenBank/DDBJ databases">
        <title>Genome sequencing of Pedobacter jejuensis TNB23.</title>
        <authorList>
            <person name="Cho Y.-J."/>
            <person name="Cho A."/>
            <person name="Kim O.-S."/>
        </authorList>
    </citation>
    <scope>NUCLEOTIDE SEQUENCE [LARGE SCALE GENOMIC DNA]</scope>
    <source>
        <strain evidence="1 2">TNB23</strain>
    </source>
</reference>
<dbReference type="Proteomes" id="UP000274046">
    <property type="component" value="Unassembled WGS sequence"/>
</dbReference>
<dbReference type="AlphaFoldDB" id="A0A3N0C052"/>
<evidence type="ECO:0000313" key="1">
    <source>
        <dbReference type="EMBL" id="RNL55129.1"/>
    </source>
</evidence>
<organism evidence="1 2">
    <name type="scientific">Pedobacter jejuensis</name>
    <dbReference type="NCBI Taxonomy" id="1268550"/>
    <lineage>
        <taxon>Bacteria</taxon>
        <taxon>Pseudomonadati</taxon>
        <taxon>Bacteroidota</taxon>
        <taxon>Sphingobacteriia</taxon>
        <taxon>Sphingobacteriales</taxon>
        <taxon>Sphingobacteriaceae</taxon>
        <taxon>Pedobacter</taxon>
    </lineage>
</organism>
<comment type="caution">
    <text evidence="1">The sequence shown here is derived from an EMBL/GenBank/DDBJ whole genome shotgun (WGS) entry which is preliminary data.</text>
</comment>
<protein>
    <recommendedName>
        <fullName evidence="3">Type II toxin-antitoxin system RelE/ParE family toxin</fullName>
    </recommendedName>
</protein>
<dbReference type="Gene3D" id="3.30.2310.20">
    <property type="entry name" value="RelE-like"/>
    <property type="match status" value="1"/>
</dbReference>
<dbReference type="EMBL" id="RBEE01000008">
    <property type="protein sequence ID" value="RNL55129.1"/>
    <property type="molecule type" value="Genomic_DNA"/>
</dbReference>
<evidence type="ECO:0008006" key="3">
    <source>
        <dbReference type="Google" id="ProtNLM"/>
    </source>
</evidence>
<evidence type="ECO:0000313" key="2">
    <source>
        <dbReference type="Proteomes" id="UP000274046"/>
    </source>
</evidence>
<dbReference type="InterPro" id="IPR035093">
    <property type="entry name" value="RelE/ParE_toxin_dom_sf"/>
</dbReference>
<dbReference type="RefSeq" id="WP_123204858.1">
    <property type="nucleotide sequence ID" value="NZ_RBEE01000008.1"/>
</dbReference>
<keyword evidence="2" id="KW-1185">Reference proteome</keyword>
<gene>
    <name evidence="1" type="ORF">D7004_05440</name>
</gene>
<accession>A0A3N0C052</accession>
<sequence length="103" mass="12028">MSLPIVISNTAFQTFESICVQIKDRLGDKALKDFKKNTIKTLELISNSPLIYKETEFNPNIRQAVIKKLSSVFYEVKSDRIEFFSFGITDKNHYFIKKLEIIF</sequence>
<proteinExistence type="predicted"/>
<name>A0A3N0C052_9SPHI</name>
<dbReference type="OrthoDB" id="1098070at2"/>